<name>A0A923N959_9FIRM</name>
<dbReference type="RefSeq" id="WP_249286079.1">
    <property type="nucleotide sequence ID" value="NZ_JACRWC010000007.1"/>
</dbReference>
<dbReference type="InterPro" id="IPR023875">
    <property type="entry name" value="DNA_repair_put"/>
</dbReference>
<keyword evidence="3" id="KW-1185">Reference proteome</keyword>
<sequence length="246" mass="29256">MQDYLYDGTFEGFLTCVYHHYYTEQAAGICLKEEYQPSLLGGFQEVHTDLEKADRVYQAIRRKISYMDLRRIYKCFLSTVPDKEMILLRYIVLGFHIGSGISKLHGNPDVFAAQEIEKKINVEAERMRQFVRFSVMQGDILYARIEPDHDVLELIGDHFSDRFRNDPFLIHDVCRGKAMAGYQGKWYITSFAENDVPEESEEEKEYQTLWQKYFDHIAIKERKNSNCQRNFMPLRYRKHLTECQMR</sequence>
<dbReference type="Pfam" id="PF13566">
    <property type="entry name" value="DUF4130"/>
    <property type="match status" value="1"/>
</dbReference>
<reference evidence="2" key="1">
    <citation type="submission" date="2020-08" db="EMBL/GenBank/DDBJ databases">
        <authorList>
            <person name="Liu C."/>
            <person name="Sun Q."/>
        </authorList>
    </citation>
    <scope>NUCLEOTIDE SEQUENCE</scope>
    <source>
        <strain evidence="2">BX16</strain>
    </source>
</reference>
<protein>
    <submittedName>
        <fullName evidence="2">TIGR03915 family putative DNA repair protein</fullName>
    </submittedName>
</protein>
<dbReference type="NCBIfam" id="TIGR03915">
    <property type="entry name" value="SAM_7_link_chp"/>
    <property type="match status" value="1"/>
</dbReference>
<dbReference type="InterPro" id="IPR025404">
    <property type="entry name" value="DUF4130"/>
</dbReference>
<feature type="domain" description="DUF4130" evidence="1">
    <location>
        <begin position="81"/>
        <end position="242"/>
    </location>
</feature>
<dbReference type="AlphaFoldDB" id="A0A923N959"/>
<comment type="caution">
    <text evidence="2">The sequence shown here is derived from an EMBL/GenBank/DDBJ whole genome shotgun (WGS) entry which is preliminary data.</text>
</comment>
<gene>
    <name evidence="2" type="ORF">H8876_00330</name>
</gene>
<dbReference type="EMBL" id="JACRWC010000007">
    <property type="protein sequence ID" value="MBC5998470.1"/>
    <property type="molecule type" value="Genomic_DNA"/>
</dbReference>
<accession>A0A923N959</accession>
<evidence type="ECO:0000259" key="1">
    <source>
        <dbReference type="Pfam" id="PF13566"/>
    </source>
</evidence>
<evidence type="ECO:0000313" key="3">
    <source>
        <dbReference type="Proteomes" id="UP000644115"/>
    </source>
</evidence>
<evidence type="ECO:0000313" key="2">
    <source>
        <dbReference type="EMBL" id="MBC5998470.1"/>
    </source>
</evidence>
<proteinExistence type="predicted"/>
<organism evidence="2 3">
    <name type="scientific">Lentihominibacter faecis</name>
    <dbReference type="NCBI Taxonomy" id="2764712"/>
    <lineage>
        <taxon>Bacteria</taxon>
        <taxon>Bacillati</taxon>
        <taxon>Bacillota</taxon>
        <taxon>Clostridia</taxon>
        <taxon>Peptostreptococcales</taxon>
        <taxon>Anaerovoracaceae</taxon>
        <taxon>Lentihominibacter</taxon>
    </lineage>
</organism>
<dbReference type="Proteomes" id="UP000644115">
    <property type="component" value="Unassembled WGS sequence"/>
</dbReference>